<gene>
    <name evidence="11" type="ORF">AWW68_05645</name>
</gene>
<evidence type="ECO:0000256" key="9">
    <source>
        <dbReference type="ARBA" id="ARBA00023136"/>
    </source>
</evidence>
<dbReference type="FunFam" id="3.40.50.300:FF:000134">
    <property type="entry name" value="Iron-enterobactin ABC transporter ATP-binding protein"/>
    <property type="match status" value="1"/>
</dbReference>
<evidence type="ECO:0000256" key="3">
    <source>
        <dbReference type="ARBA" id="ARBA00022475"/>
    </source>
</evidence>
<dbReference type="InterPro" id="IPR003439">
    <property type="entry name" value="ABC_transporter-like_ATP-bd"/>
</dbReference>
<evidence type="ECO:0000256" key="8">
    <source>
        <dbReference type="ARBA" id="ARBA00023065"/>
    </source>
</evidence>
<dbReference type="Gene3D" id="3.40.50.300">
    <property type="entry name" value="P-loop containing nucleotide triphosphate hydrolases"/>
    <property type="match status" value="1"/>
</dbReference>
<keyword evidence="9" id="KW-0472">Membrane</keyword>
<sequence>MSDKILHTANLSVGYKDRTVLSSLNLNLNKGQLTCLLGPNGSGKSTLIRTLAGIQKPLLGMVTLQGKSLREVSPKTLAKQLSLVLTDRVTPGNLTVYGLVSLGRFPYTTWMGSLTGEDKDVIQWALEITGTMQFANRHIGELSDGEKQKVMIARALAQQTDLIILDEPTAHLDSPNRIEIFHLLRELVSSGHRAILISTHDIDTAIANADKLWLVANQSISQGAPEDLVLDGRLEKAFTKEGLSFNYSLGRFEKAINNNGLKVLIKGSSLSAYWTESALRRAGFQPVEHLPQVTIEVFDDGSTRKWILNNQLEITTIEELLTKLNTYENEME</sequence>
<dbReference type="GO" id="GO:0005524">
    <property type="term" value="F:ATP binding"/>
    <property type="evidence" value="ECO:0007669"/>
    <property type="project" value="UniProtKB-KW"/>
</dbReference>
<dbReference type="Pfam" id="PF00005">
    <property type="entry name" value="ABC_tran"/>
    <property type="match status" value="1"/>
</dbReference>
<dbReference type="SMART" id="SM00382">
    <property type="entry name" value="AAA"/>
    <property type="match status" value="1"/>
</dbReference>
<dbReference type="CDD" id="cd03214">
    <property type="entry name" value="ABC_Iron-Siderophores_B12_Hemin"/>
    <property type="match status" value="1"/>
</dbReference>
<evidence type="ECO:0000256" key="4">
    <source>
        <dbReference type="ARBA" id="ARBA00022496"/>
    </source>
</evidence>
<feature type="domain" description="ABC transporter" evidence="10">
    <location>
        <begin position="6"/>
        <end position="242"/>
    </location>
</feature>
<dbReference type="PANTHER" id="PTHR42771">
    <property type="entry name" value="IRON(3+)-HYDROXAMATE IMPORT ATP-BINDING PROTEIN FHUC"/>
    <property type="match status" value="1"/>
</dbReference>
<keyword evidence="7" id="KW-0408">Iron</keyword>
<keyword evidence="8" id="KW-0406">Ion transport</keyword>
<organism evidence="11 12">
    <name type="scientific">Roseivirga spongicola</name>
    <dbReference type="NCBI Taxonomy" id="333140"/>
    <lineage>
        <taxon>Bacteria</taxon>
        <taxon>Pseudomonadati</taxon>
        <taxon>Bacteroidota</taxon>
        <taxon>Cytophagia</taxon>
        <taxon>Cytophagales</taxon>
        <taxon>Roseivirgaceae</taxon>
        <taxon>Roseivirga</taxon>
    </lineage>
</organism>
<dbReference type="InterPro" id="IPR003593">
    <property type="entry name" value="AAA+_ATPase"/>
</dbReference>
<keyword evidence="12" id="KW-1185">Reference proteome</keyword>
<comment type="caution">
    <text evidence="11">The sequence shown here is derived from an EMBL/GenBank/DDBJ whole genome shotgun (WGS) entry which is preliminary data.</text>
</comment>
<dbReference type="GO" id="GO:0005886">
    <property type="term" value="C:plasma membrane"/>
    <property type="evidence" value="ECO:0007669"/>
    <property type="project" value="UniProtKB-SubCell"/>
</dbReference>
<evidence type="ECO:0000256" key="7">
    <source>
        <dbReference type="ARBA" id="ARBA00023004"/>
    </source>
</evidence>
<evidence type="ECO:0000256" key="6">
    <source>
        <dbReference type="ARBA" id="ARBA00022840"/>
    </source>
</evidence>
<keyword evidence="4" id="KW-0410">Iron transport</keyword>
<accession>A0A150XHP8</accession>
<dbReference type="EMBL" id="LRPC01000001">
    <property type="protein sequence ID" value="KYG78249.1"/>
    <property type="molecule type" value="Genomic_DNA"/>
</dbReference>
<dbReference type="Proteomes" id="UP000075606">
    <property type="component" value="Unassembled WGS sequence"/>
</dbReference>
<dbReference type="PANTHER" id="PTHR42771:SF2">
    <property type="entry name" value="IRON(3+)-HYDROXAMATE IMPORT ATP-BINDING PROTEIN FHUC"/>
    <property type="match status" value="1"/>
</dbReference>
<dbReference type="GO" id="GO:0016887">
    <property type="term" value="F:ATP hydrolysis activity"/>
    <property type="evidence" value="ECO:0007669"/>
    <property type="project" value="InterPro"/>
</dbReference>
<evidence type="ECO:0000256" key="5">
    <source>
        <dbReference type="ARBA" id="ARBA00022741"/>
    </source>
</evidence>
<keyword evidence="3" id="KW-1003">Cell membrane</keyword>
<keyword evidence="6" id="KW-0067">ATP-binding</keyword>
<dbReference type="InterPro" id="IPR027417">
    <property type="entry name" value="P-loop_NTPase"/>
</dbReference>
<dbReference type="GO" id="GO:0006826">
    <property type="term" value="P:iron ion transport"/>
    <property type="evidence" value="ECO:0007669"/>
    <property type="project" value="UniProtKB-KW"/>
</dbReference>
<dbReference type="RefSeq" id="WP_068217609.1">
    <property type="nucleotide sequence ID" value="NZ_LRPC01000001.1"/>
</dbReference>
<evidence type="ECO:0000313" key="11">
    <source>
        <dbReference type="EMBL" id="KYG78249.1"/>
    </source>
</evidence>
<dbReference type="STRING" id="333140.AWW68_05645"/>
<protein>
    <recommendedName>
        <fullName evidence="10">ABC transporter domain-containing protein</fullName>
    </recommendedName>
</protein>
<dbReference type="SUPFAM" id="SSF52540">
    <property type="entry name" value="P-loop containing nucleoside triphosphate hydrolases"/>
    <property type="match status" value="1"/>
</dbReference>
<evidence type="ECO:0000259" key="10">
    <source>
        <dbReference type="PROSITE" id="PS50893"/>
    </source>
</evidence>
<evidence type="ECO:0000256" key="2">
    <source>
        <dbReference type="ARBA" id="ARBA00022448"/>
    </source>
</evidence>
<dbReference type="InterPro" id="IPR051535">
    <property type="entry name" value="Siderophore_ABC-ATPase"/>
</dbReference>
<name>A0A150XHP8_9BACT</name>
<dbReference type="PROSITE" id="PS50893">
    <property type="entry name" value="ABC_TRANSPORTER_2"/>
    <property type="match status" value="1"/>
</dbReference>
<reference evidence="11 12" key="1">
    <citation type="submission" date="2016-01" db="EMBL/GenBank/DDBJ databases">
        <title>Genome sequencing of Roseivirga spongicola UST030701-084.</title>
        <authorList>
            <person name="Selvaratnam C."/>
            <person name="Thevarajoo S."/>
            <person name="Goh K.M."/>
            <person name="Ee R."/>
            <person name="Chan K.-G."/>
            <person name="Chong C.S."/>
        </authorList>
    </citation>
    <scope>NUCLEOTIDE SEQUENCE [LARGE SCALE GENOMIC DNA]</scope>
    <source>
        <strain evidence="11 12">UST030701-084</strain>
    </source>
</reference>
<keyword evidence="5" id="KW-0547">Nucleotide-binding</keyword>
<dbReference type="OrthoDB" id="9787851at2"/>
<comment type="subcellular location">
    <subcellularLocation>
        <location evidence="1">Cell membrane</location>
        <topology evidence="1">Peripheral membrane protein</topology>
    </subcellularLocation>
</comment>
<dbReference type="AlphaFoldDB" id="A0A150XHP8"/>
<keyword evidence="2" id="KW-0813">Transport</keyword>
<proteinExistence type="predicted"/>
<evidence type="ECO:0000313" key="12">
    <source>
        <dbReference type="Proteomes" id="UP000075606"/>
    </source>
</evidence>
<evidence type="ECO:0000256" key="1">
    <source>
        <dbReference type="ARBA" id="ARBA00004202"/>
    </source>
</evidence>